<name>C1FH52_MICCC</name>
<dbReference type="RefSeq" id="XP_002508779.1">
    <property type="nucleotide sequence ID" value="XM_002508733.1"/>
</dbReference>
<feature type="non-terminal residue" evidence="4">
    <location>
        <position position="1"/>
    </location>
</feature>
<dbReference type="Proteomes" id="UP000002009">
    <property type="component" value="Chromosome 10"/>
</dbReference>
<dbReference type="GO" id="GO:0043226">
    <property type="term" value="C:organelle"/>
    <property type="evidence" value="ECO:0007669"/>
    <property type="project" value="UniProtKB-ARBA"/>
</dbReference>
<evidence type="ECO:0000313" key="4">
    <source>
        <dbReference type="EMBL" id="ACO70037.1"/>
    </source>
</evidence>
<dbReference type="InterPro" id="IPR018247">
    <property type="entry name" value="EF_Hand_1_Ca_BS"/>
</dbReference>
<keyword evidence="5" id="KW-1185">Reference proteome</keyword>
<dbReference type="GO" id="GO:0005509">
    <property type="term" value="F:calcium ion binding"/>
    <property type="evidence" value="ECO:0007669"/>
    <property type="project" value="InterPro"/>
</dbReference>
<dbReference type="InParanoid" id="C1FH52"/>
<dbReference type="FunFam" id="1.10.238.10:FF:000178">
    <property type="entry name" value="Calmodulin-2 A"/>
    <property type="match status" value="1"/>
</dbReference>
<dbReference type="InterPro" id="IPR043520">
    <property type="entry name" value="SPT21"/>
</dbReference>
<feature type="non-terminal residue" evidence="4">
    <location>
        <position position="60"/>
    </location>
</feature>
<accession>C1FH52</accession>
<dbReference type="CDD" id="cd00051">
    <property type="entry name" value="EFh"/>
    <property type="match status" value="1"/>
</dbReference>
<reference evidence="4 5" key="1">
    <citation type="journal article" date="2009" name="Science">
        <title>Green evolution and dynamic adaptations revealed by genomes of the marine picoeukaryotes Micromonas.</title>
        <authorList>
            <person name="Worden A.Z."/>
            <person name="Lee J.H."/>
            <person name="Mock T."/>
            <person name="Rouze P."/>
            <person name="Simmons M.P."/>
            <person name="Aerts A.L."/>
            <person name="Allen A.E."/>
            <person name="Cuvelier M.L."/>
            <person name="Derelle E."/>
            <person name="Everett M.V."/>
            <person name="Foulon E."/>
            <person name="Grimwood J."/>
            <person name="Gundlach H."/>
            <person name="Henrissat B."/>
            <person name="Napoli C."/>
            <person name="McDonald S.M."/>
            <person name="Parker M.S."/>
            <person name="Rombauts S."/>
            <person name="Salamov A."/>
            <person name="Von Dassow P."/>
            <person name="Badger J.H."/>
            <person name="Coutinho P.M."/>
            <person name="Demir E."/>
            <person name="Dubchak I."/>
            <person name="Gentemann C."/>
            <person name="Eikrem W."/>
            <person name="Gready J.E."/>
            <person name="John U."/>
            <person name="Lanier W."/>
            <person name="Lindquist E.A."/>
            <person name="Lucas S."/>
            <person name="Mayer K.F."/>
            <person name="Moreau H."/>
            <person name="Not F."/>
            <person name="Otillar R."/>
            <person name="Panaud O."/>
            <person name="Pangilinan J."/>
            <person name="Paulsen I."/>
            <person name="Piegu B."/>
            <person name="Poliakov A."/>
            <person name="Robbens S."/>
            <person name="Schmutz J."/>
            <person name="Toulza E."/>
            <person name="Wyss T."/>
            <person name="Zelensky A."/>
            <person name="Zhou K."/>
            <person name="Armbrust E.V."/>
            <person name="Bhattacharya D."/>
            <person name="Goodenough U.W."/>
            <person name="Van de Peer Y."/>
            <person name="Grigoriev I.V."/>
        </authorList>
    </citation>
    <scope>NUCLEOTIDE SEQUENCE [LARGE SCALE GENOMIC DNA]</scope>
    <source>
        <strain evidence="5">RCC299 / NOUM17</strain>
    </source>
</reference>
<gene>
    <name evidence="4" type="ORF">MICPUN_74694</name>
</gene>
<evidence type="ECO:0000256" key="2">
    <source>
        <dbReference type="ARBA" id="ARBA00022837"/>
    </source>
</evidence>
<dbReference type="GeneID" id="8247056"/>
<keyword evidence="1" id="KW-0677">Repeat</keyword>
<dbReference type="PROSITE" id="PS00018">
    <property type="entry name" value="EF_HAND_1"/>
    <property type="match status" value="2"/>
</dbReference>
<dbReference type="Gene3D" id="1.10.238.10">
    <property type="entry name" value="EF-hand"/>
    <property type="match status" value="1"/>
</dbReference>
<keyword evidence="2" id="KW-0106">Calcium</keyword>
<proteinExistence type="predicted"/>
<dbReference type="eggNOG" id="KOG0027">
    <property type="taxonomic scope" value="Eukaryota"/>
</dbReference>
<dbReference type="Pfam" id="PF13499">
    <property type="entry name" value="EF-hand_7"/>
    <property type="match status" value="1"/>
</dbReference>
<evidence type="ECO:0000313" key="5">
    <source>
        <dbReference type="Proteomes" id="UP000002009"/>
    </source>
</evidence>
<evidence type="ECO:0000259" key="3">
    <source>
        <dbReference type="PROSITE" id="PS50222"/>
    </source>
</evidence>
<feature type="domain" description="EF-hand" evidence="3">
    <location>
        <begin position="1"/>
        <end position="31"/>
    </location>
</feature>
<evidence type="ECO:0000256" key="1">
    <source>
        <dbReference type="ARBA" id="ARBA00022737"/>
    </source>
</evidence>
<protein>
    <recommendedName>
        <fullName evidence="3">EF-hand domain-containing protein</fullName>
    </recommendedName>
</protein>
<dbReference type="PANTHER" id="PTHR47500">
    <property type="entry name" value="EF-HAND CALCIUM-BINDING DOMAIN-CONTAINING PROTEIN"/>
    <property type="match status" value="1"/>
</dbReference>
<dbReference type="AlphaFoldDB" id="C1FH52"/>
<dbReference type="STRING" id="296587.C1FH52"/>
<dbReference type="InterPro" id="IPR011992">
    <property type="entry name" value="EF-hand-dom_pair"/>
</dbReference>
<dbReference type="OMA" id="CTSKHRW"/>
<dbReference type="InterPro" id="IPR002048">
    <property type="entry name" value="EF_hand_dom"/>
</dbReference>
<dbReference type="EMBL" id="CP001576">
    <property type="protein sequence ID" value="ACO70037.1"/>
    <property type="molecule type" value="Genomic_DNA"/>
</dbReference>
<dbReference type="PROSITE" id="PS50222">
    <property type="entry name" value="EF_HAND_2"/>
    <property type="match status" value="2"/>
</dbReference>
<feature type="domain" description="EF-hand" evidence="3">
    <location>
        <begin position="32"/>
        <end position="60"/>
    </location>
</feature>
<dbReference type="OrthoDB" id="26525at2759"/>
<organism evidence="4 5">
    <name type="scientific">Micromonas commoda (strain RCC299 / NOUM17 / CCMP2709)</name>
    <name type="common">Picoplanktonic green alga</name>
    <dbReference type="NCBI Taxonomy" id="296587"/>
    <lineage>
        <taxon>Eukaryota</taxon>
        <taxon>Viridiplantae</taxon>
        <taxon>Chlorophyta</taxon>
        <taxon>Mamiellophyceae</taxon>
        <taxon>Mamiellales</taxon>
        <taxon>Mamiellaceae</taxon>
        <taxon>Micromonas</taxon>
    </lineage>
</organism>
<sequence>FREVFDLVDKDKSGAIETEEVEELTKLLGLDLTRDEVELLVREIDKDGNGEVDFEEFLLV</sequence>
<dbReference type="KEGG" id="mis:MICPUN_74694"/>
<dbReference type="PANTHER" id="PTHR47500:SF3">
    <property type="entry name" value="EF-HAND DOMAIN-CONTAINING PROTEIN"/>
    <property type="match status" value="1"/>
</dbReference>
<dbReference type="SMART" id="SM00054">
    <property type="entry name" value="EFh"/>
    <property type="match status" value="2"/>
</dbReference>
<dbReference type="SUPFAM" id="SSF47473">
    <property type="entry name" value="EF-hand"/>
    <property type="match status" value="1"/>
</dbReference>